<name>A0A2I0AQS4_9ASPA</name>
<dbReference type="InterPro" id="IPR009057">
    <property type="entry name" value="Homeodomain-like_sf"/>
</dbReference>
<dbReference type="FunFam" id="1.10.10.60:FF:000002">
    <property type="entry name" value="Myb family transcription factor"/>
    <property type="match status" value="1"/>
</dbReference>
<dbReference type="PANTHER" id="PTHR31499">
    <property type="entry name" value="MYB FAMILY TRANSCRIPTION FACTOR PHL11"/>
    <property type="match status" value="1"/>
</dbReference>
<evidence type="ECO:0000256" key="2">
    <source>
        <dbReference type="ARBA" id="ARBA00023125"/>
    </source>
</evidence>
<accession>A0A2I0AQS4</accession>
<evidence type="ECO:0000256" key="5">
    <source>
        <dbReference type="SAM" id="MobiDB-lite"/>
    </source>
</evidence>
<dbReference type="PANTHER" id="PTHR31499:SF79">
    <property type="entry name" value="HTH MYB-TYPE DOMAIN-CONTAINING PROTEIN"/>
    <property type="match status" value="1"/>
</dbReference>
<evidence type="ECO:0000256" key="4">
    <source>
        <dbReference type="ARBA" id="ARBA00023242"/>
    </source>
</evidence>
<evidence type="ECO:0000256" key="3">
    <source>
        <dbReference type="ARBA" id="ARBA00023163"/>
    </source>
</evidence>
<reference evidence="7 8" key="1">
    <citation type="journal article" date="2017" name="Nature">
        <title>The Apostasia genome and the evolution of orchids.</title>
        <authorList>
            <person name="Zhang G.Q."/>
            <person name="Liu K.W."/>
            <person name="Li Z."/>
            <person name="Lohaus R."/>
            <person name="Hsiao Y.Y."/>
            <person name="Niu S.C."/>
            <person name="Wang J.Y."/>
            <person name="Lin Y.C."/>
            <person name="Xu Q."/>
            <person name="Chen L.J."/>
            <person name="Yoshida K."/>
            <person name="Fujiwara S."/>
            <person name="Wang Z.W."/>
            <person name="Zhang Y.Q."/>
            <person name="Mitsuda N."/>
            <person name="Wang M."/>
            <person name="Liu G.H."/>
            <person name="Pecoraro L."/>
            <person name="Huang H.X."/>
            <person name="Xiao X.J."/>
            <person name="Lin M."/>
            <person name="Wu X.Y."/>
            <person name="Wu W.L."/>
            <person name="Chen Y.Y."/>
            <person name="Chang S.B."/>
            <person name="Sakamoto S."/>
            <person name="Ohme-Takagi M."/>
            <person name="Yagi M."/>
            <person name="Zeng S.J."/>
            <person name="Shen C.Y."/>
            <person name="Yeh C.M."/>
            <person name="Luo Y.B."/>
            <person name="Tsai W.C."/>
            <person name="Van de Peer Y."/>
            <person name="Liu Z.J."/>
        </authorList>
    </citation>
    <scope>NUCLEOTIDE SEQUENCE [LARGE SCALE GENOMIC DNA]</scope>
    <source>
        <strain evidence="8">cv. Shenzhen</strain>
        <tissue evidence="7">Stem</tissue>
    </source>
</reference>
<dbReference type="InterPro" id="IPR006447">
    <property type="entry name" value="Myb_dom_plants"/>
</dbReference>
<feature type="domain" description="HTH myb-type" evidence="6">
    <location>
        <begin position="233"/>
        <end position="293"/>
    </location>
</feature>
<dbReference type="GO" id="GO:0003677">
    <property type="term" value="F:DNA binding"/>
    <property type="evidence" value="ECO:0007669"/>
    <property type="project" value="UniProtKB-KW"/>
</dbReference>
<dbReference type="STRING" id="1088818.A0A2I0AQS4"/>
<feature type="compositionally biased region" description="Polar residues" evidence="5">
    <location>
        <begin position="9"/>
        <end position="31"/>
    </location>
</feature>
<organism evidence="7 8">
    <name type="scientific">Apostasia shenzhenica</name>
    <dbReference type="NCBI Taxonomy" id="1088818"/>
    <lineage>
        <taxon>Eukaryota</taxon>
        <taxon>Viridiplantae</taxon>
        <taxon>Streptophyta</taxon>
        <taxon>Embryophyta</taxon>
        <taxon>Tracheophyta</taxon>
        <taxon>Spermatophyta</taxon>
        <taxon>Magnoliopsida</taxon>
        <taxon>Liliopsida</taxon>
        <taxon>Asparagales</taxon>
        <taxon>Orchidaceae</taxon>
        <taxon>Apostasioideae</taxon>
        <taxon>Apostasia</taxon>
    </lineage>
</organism>
<sequence>MNIHGGVSVSVNQSSHGGLYTSQAAPSSTQRLVDDSFSDTELSSNGQLELVGPSDRHQKNSFHLKQSGPEFESRDLQYSEKVFLRCSARSENLFSSSLPYPETRQPLNQLPLPLNSPKCEPITSTIESSTSVLLLGNEINEIQEEDVHSDDLLKDFLNLPEDTADGNLQMDLQILSDQLGIAITDSGESPRLDDIYEPSHGLPSFQITCKTANQQVETSKVCVQTKSTNSSTAASKQRLRWTLELHERFVDAVKKLDGPEKATPKGVLKLMNVDGLTIYHVKSHLQKYRLAKYLPETKEGDLCLSKTSSHLVGSVIAKFPVKLLVNGILMSLFFQVIQRTTCVKLVQVAKSVILLTNILKFDCHGSYYCAIISPV</sequence>
<dbReference type="OrthoDB" id="551907at2759"/>
<keyword evidence="4" id="KW-0539">Nucleus</keyword>
<keyword evidence="3" id="KW-0804">Transcription</keyword>
<dbReference type="AlphaFoldDB" id="A0A2I0AQS4"/>
<dbReference type="InterPro" id="IPR001005">
    <property type="entry name" value="SANT/Myb"/>
</dbReference>
<dbReference type="SUPFAM" id="SSF46689">
    <property type="entry name" value="Homeodomain-like"/>
    <property type="match status" value="1"/>
</dbReference>
<dbReference type="NCBIfam" id="TIGR01557">
    <property type="entry name" value="myb_SHAQKYF"/>
    <property type="match status" value="1"/>
</dbReference>
<dbReference type="Gene3D" id="1.10.10.60">
    <property type="entry name" value="Homeodomain-like"/>
    <property type="match status" value="1"/>
</dbReference>
<dbReference type="PROSITE" id="PS51294">
    <property type="entry name" value="HTH_MYB"/>
    <property type="match status" value="1"/>
</dbReference>
<protein>
    <submittedName>
        <fullName evidence="7">Protein PHR1-like 1</fullName>
    </submittedName>
</protein>
<feature type="region of interest" description="Disordered" evidence="5">
    <location>
        <begin position="1"/>
        <end position="68"/>
    </location>
</feature>
<evidence type="ECO:0000313" key="7">
    <source>
        <dbReference type="EMBL" id="PKA57894.1"/>
    </source>
</evidence>
<dbReference type="InterPro" id="IPR046955">
    <property type="entry name" value="PHR1-like"/>
</dbReference>
<keyword evidence="8" id="KW-1185">Reference proteome</keyword>
<dbReference type="Pfam" id="PF00249">
    <property type="entry name" value="Myb_DNA-binding"/>
    <property type="match status" value="1"/>
</dbReference>
<keyword evidence="2" id="KW-0238">DNA-binding</keyword>
<dbReference type="GO" id="GO:0003700">
    <property type="term" value="F:DNA-binding transcription factor activity"/>
    <property type="evidence" value="ECO:0007669"/>
    <property type="project" value="InterPro"/>
</dbReference>
<gene>
    <name evidence="7" type="primary">PHL1</name>
    <name evidence="7" type="ORF">AXF42_Ash012433</name>
</gene>
<evidence type="ECO:0000313" key="8">
    <source>
        <dbReference type="Proteomes" id="UP000236161"/>
    </source>
</evidence>
<dbReference type="EMBL" id="KZ451959">
    <property type="protein sequence ID" value="PKA57894.1"/>
    <property type="molecule type" value="Genomic_DNA"/>
</dbReference>
<dbReference type="Proteomes" id="UP000236161">
    <property type="component" value="Unassembled WGS sequence"/>
</dbReference>
<evidence type="ECO:0000259" key="6">
    <source>
        <dbReference type="PROSITE" id="PS51294"/>
    </source>
</evidence>
<proteinExistence type="predicted"/>
<dbReference type="InterPro" id="IPR017930">
    <property type="entry name" value="Myb_dom"/>
</dbReference>
<keyword evidence="1" id="KW-0805">Transcription regulation</keyword>
<evidence type="ECO:0000256" key="1">
    <source>
        <dbReference type="ARBA" id="ARBA00023015"/>
    </source>
</evidence>